<sequence>MGDEDLLAVLARERGRALFGYAHLLTGDRHAAEDLVQEALVRTFARRRSGFSPDDAEAYVRRAILSVFLDDARRRTRWAAVRHLLGRHDEPARDPATAVGAGLDVRSALAALAPQERAAAVLRWCEDLTVPQVAARMGLADGTVKRYLSTAGHKLEALLGPLPDGTDETAPLTPGRARP</sequence>
<dbReference type="PANTHER" id="PTHR43133:SF50">
    <property type="entry name" value="ECF RNA POLYMERASE SIGMA FACTOR SIGM"/>
    <property type="match status" value="1"/>
</dbReference>
<dbReference type="PANTHER" id="PTHR43133">
    <property type="entry name" value="RNA POLYMERASE ECF-TYPE SIGMA FACTO"/>
    <property type="match status" value="1"/>
</dbReference>
<dbReference type="InterPro" id="IPR039425">
    <property type="entry name" value="RNA_pol_sigma-70-like"/>
</dbReference>
<evidence type="ECO:0000313" key="10">
    <source>
        <dbReference type="Proteomes" id="UP000315842"/>
    </source>
</evidence>
<dbReference type="NCBIfam" id="TIGR02937">
    <property type="entry name" value="sigma70-ECF"/>
    <property type="match status" value="1"/>
</dbReference>
<dbReference type="GO" id="GO:0016987">
    <property type="term" value="F:sigma factor activity"/>
    <property type="evidence" value="ECO:0007669"/>
    <property type="project" value="UniProtKB-KW"/>
</dbReference>
<dbReference type="InterPro" id="IPR007627">
    <property type="entry name" value="RNA_pol_sigma70_r2"/>
</dbReference>
<comment type="similarity">
    <text evidence="1">Belongs to the sigma-70 factor family. ECF subfamily.</text>
</comment>
<comment type="caution">
    <text evidence="9">The sequence shown here is derived from an EMBL/GenBank/DDBJ whole genome shotgun (WGS) entry which is preliminary data.</text>
</comment>
<keyword evidence="10" id="KW-1185">Reference proteome</keyword>
<dbReference type="Gene3D" id="1.10.1740.10">
    <property type="match status" value="1"/>
</dbReference>
<keyword evidence="5" id="KW-0804">Transcription</keyword>
<evidence type="ECO:0000256" key="5">
    <source>
        <dbReference type="ARBA" id="ARBA00023163"/>
    </source>
</evidence>
<dbReference type="GO" id="GO:0003677">
    <property type="term" value="F:DNA binding"/>
    <property type="evidence" value="ECO:0007669"/>
    <property type="project" value="UniProtKB-KW"/>
</dbReference>
<evidence type="ECO:0000259" key="7">
    <source>
        <dbReference type="Pfam" id="PF04542"/>
    </source>
</evidence>
<keyword evidence="2" id="KW-0805">Transcription regulation</keyword>
<keyword evidence="9" id="KW-0240">DNA-directed RNA polymerase</keyword>
<evidence type="ECO:0000313" key="9">
    <source>
        <dbReference type="EMBL" id="GEA80378.1"/>
    </source>
</evidence>
<dbReference type="SUPFAM" id="SSF88946">
    <property type="entry name" value="Sigma2 domain of RNA polymerase sigma factors"/>
    <property type="match status" value="1"/>
</dbReference>
<evidence type="ECO:0000259" key="8">
    <source>
        <dbReference type="Pfam" id="PF08281"/>
    </source>
</evidence>
<feature type="domain" description="RNA polymerase sigma-70 region 2" evidence="7">
    <location>
        <begin position="11"/>
        <end position="77"/>
    </location>
</feature>
<dbReference type="SUPFAM" id="SSF88659">
    <property type="entry name" value="Sigma3 and sigma4 domains of RNA polymerase sigma factors"/>
    <property type="match status" value="1"/>
</dbReference>
<evidence type="ECO:0000256" key="4">
    <source>
        <dbReference type="ARBA" id="ARBA00023125"/>
    </source>
</evidence>
<dbReference type="InterPro" id="IPR036388">
    <property type="entry name" value="WH-like_DNA-bd_sf"/>
</dbReference>
<dbReference type="InterPro" id="IPR013325">
    <property type="entry name" value="RNA_pol_sigma_r2"/>
</dbReference>
<dbReference type="Pfam" id="PF08281">
    <property type="entry name" value="Sigma70_r4_2"/>
    <property type="match status" value="1"/>
</dbReference>
<accession>A0A4Y3KBK1</accession>
<dbReference type="InterPro" id="IPR013324">
    <property type="entry name" value="RNA_pol_sigma_r3/r4-like"/>
</dbReference>
<gene>
    <name evidence="9" type="primary">rpoE_2</name>
    <name evidence="9" type="ORF">CUD01_08220</name>
</gene>
<evidence type="ECO:0000256" key="2">
    <source>
        <dbReference type="ARBA" id="ARBA00023015"/>
    </source>
</evidence>
<keyword evidence="4" id="KW-0238">DNA-binding</keyword>
<dbReference type="EMBL" id="BJLP01000009">
    <property type="protein sequence ID" value="GEA80378.1"/>
    <property type="molecule type" value="Genomic_DNA"/>
</dbReference>
<feature type="domain" description="RNA polymerase sigma factor 70 region 4 type 2" evidence="8">
    <location>
        <begin position="104"/>
        <end position="149"/>
    </location>
</feature>
<dbReference type="Pfam" id="PF04542">
    <property type="entry name" value="Sigma70_r2"/>
    <property type="match status" value="1"/>
</dbReference>
<dbReference type="Gene3D" id="1.10.10.10">
    <property type="entry name" value="Winged helix-like DNA-binding domain superfamily/Winged helix DNA-binding domain"/>
    <property type="match status" value="1"/>
</dbReference>
<name>A0A4Y3KBK1_CELUD</name>
<dbReference type="RefSeq" id="WP_141318954.1">
    <property type="nucleotide sequence ID" value="NZ_BJLP01000009.1"/>
</dbReference>
<dbReference type="GO" id="GO:0006352">
    <property type="term" value="P:DNA-templated transcription initiation"/>
    <property type="evidence" value="ECO:0007669"/>
    <property type="project" value="InterPro"/>
</dbReference>
<reference evidence="9 10" key="1">
    <citation type="submission" date="2019-06" db="EMBL/GenBank/DDBJ databases">
        <title>Whole genome shotgun sequence of Cellulomonas uda NBRC 3747.</title>
        <authorList>
            <person name="Hosoyama A."/>
            <person name="Uohara A."/>
            <person name="Ohji S."/>
            <person name="Ichikawa N."/>
        </authorList>
    </citation>
    <scope>NUCLEOTIDE SEQUENCE [LARGE SCALE GENOMIC DNA]</scope>
    <source>
        <strain evidence="9 10">NBRC 3747</strain>
    </source>
</reference>
<dbReference type="InterPro" id="IPR014284">
    <property type="entry name" value="RNA_pol_sigma-70_dom"/>
</dbReference>
<dbReference type="GO" id="GO:0000428">
    <property type="term" value="C:DNA-directed RNA polymerase complex"/>
    <property type="evidence" value="ECO:0007669"/>
    <property type="project" value="UniProtKB-KW"/>
</dbReference>
<evidence type="ECO:0000256" key="3">
    <source>
        <dbReference type="ARBA" id="ARBA00023082"/>
    </source>
</evidence>
<dbReference type="Proteomes" id="UP000315842">
    <property type="component" value="Unassembled WGS sequence"/>
</dbReference>
<evidence type="ECO:0000256" key="6">
    <source>
        <dbReference type="SAM" id="MobiDB-lite"/>
    </source>
</evidence>
<feature type="region of interest" description="Disordered" evidence="6">
    <location>
        <begin position="159"/>
        <end position="179"/>
    </location>
</feature>
<dbReference type="AlphaFoldDB" id="A0A4Y3KBK1"/>
<dbReference type="InterPro" id="IPR013249">
    <property type="entry name" value="RNA_pol_sigma70_r4_t2"/>
</dbReference>
<organism evidence="9 10">
    <name type="scientific">Cellulomonas uda</name>
    <dbReference type="NCBI Taxonomy" id="1714"/>
    <lineage>
        <taxon>Bacteria</taxon>
        <taxon>Bacillati</taxon>
        <taxon>Actinomycetota</taxon>
        <taxon>Actinomycetes</taxon>
        <taxon>Micrococcales</taxon>
        <taxon>Cellulomonadaceae</taxon>
        <taxon>Cellulomonas</taxon>
    </lineage>
</organism>
<keyword evidence="3" id="KW-0731">Sigma factor</keyword>
<proteinExistence type="inferred from homology"/>
<evidence type="ECO:0000256" key="1">
    <source>
        <dbReference type="ARBA" id="ARBA00010641"/>
    </source>
</evidence>
<protein>
    <submittedName>
        <fullName evidence="9">DNA-directed RNA polymerase sigma-70 factor</fullName>
    </submittedName>
</protein>